<evidence type="ECO:0000256" key="3">
    <source>
        <dbReference type="ARBA" id="ARBA00023110"/>
    </source>
</evidence>
<dbReference type="InterPro" id="IPR027304">
    <property type="entry name" value="Trigger_fact/SurA_dom_sf"/>
</dbReference>
<dbReference type="EMBL" id="LAZR01028739">
    <property type="protein sequence ID" value="KKL61694.1"/>
    <property type="molecule type" value="Genomic_DNA"/>
</dbReference>
<dbReference type="InterPro" id="IPR000297">
    <property type="entry name" value="PPIase_PpiC"/>
</dbReference>
<name>A0A0F9DJ55_9ZZZZ</name>
<feature type="domain" description="SurA N-terminal" evidence="7">
    <location>
        <begin position="30"/>
        <end position="149"/>
    </location>
</feature>
<dbReference type="Gene3D" id="1.10.4030.10">
    <property type="entry name" value="Porin chaperone SurA, peptide-binding domain"/>
    <property type="match status" value="1"/>
</dbReference>
<evidence type="ECO:0000259" key="6">
    <source>
        <dbReference type="Pfam" id="PF00639"/>
    </source>
</evidence>
<dbReference type="Pfam" id="PF00639">
    <property type="entry name" value="Rotamase"/>
    <property type="match status" value="1"/>
</dbReference>
<dbReference type="GO" id="GO:0003755">
    <property type="term" value="F:peptidyl-prolyl cis-trans isomerase activity"/>
    <property type="evidence" value="ECO:0007669"/>
    <property type="project" value="UniProtKB-KW"/>
</dbReference>
<evidence type="ECO:0000256" key="1">
    <source>
        <dbReference type="ARBA" id="ARBA00022729"/>
    </source>
</evidence>
<proteinExistence type="predicted"/>
<dbReference type="Gene3D" id="3.10.50.40">
    <property type="match status" value="1"/>
</dbReference>
<evidence type="ECO:0000256" key="4">
    <source>
        <dbReference type="ARBA" id="ARBA00023186"/>
    </source>
</evidence>
<keyword evidence="1" id="KW-0732">Signal</keyword>
<keyword evidence="5" id="KW-0413">Isomerase</keyword>
<reference evidence="8" key="1">
    <citation type="journal article" date="2015" name="Nature">
        <title>Complex archaea that bridge the gap between prokaryotes and eukaryotes.</title>
        <authorList>
            <person name="Spang A."/>
            <person name="Saw J.H."/>
            <person name="Jorgensen S.L."/>
            <person name="Zaremba-Niedzwiedzka K."/>
            <person name="Martijn J."/>
            <person name="Lind A.E."/>
            <person name="van Eijk R."/>
            <person name="Schleper C."/>
            <person name="Guy L."/>
            <person name="Ettema T.J."/>
        </authorList>
    </citation>
    <scope>NUCLEOTIDE SEQUENCE</scope>
</reference>
<feature type="domain" description="PpiC" evidence="6">
    <location>
        <begin position="188"/>
        <end position="259"/>
    </location>
</feature>
<evidence type="ECO:0000259" key="7">
    <source>
        <dbReference type="Pfam" id="PF09312"/>
    </source>
</evidence>
<keyword evidence="2" id="KW-0574">Periplasm</keyword>
<dbReference type="Pfam" id="PF09312">
    <property type="entry name" value="SurA_N"/>
    <property type="match status" value="1"/>
</dbReference>
<accession>A0A0F9DJ55</accession>
<dbReference type="PANTHER" id="PTHR47637:SF1">
    <property type="entry name" value="CHAPERONE SURA"/>
    <property type="match status" value="1"/>
</dbReference>
<keyword evidence="3" id="KW-0697">Rotamase</keyword>
<dbReference type="InterPro" id="IPR050280">
    <property type="entry name" value="OMP_Chaperone_SurA"/>
</dbReference>
<dbReference type="PANTHER" id="PTHR47637">
    <property type="entry name" value="CHAPERONE SURA"/>
    <property type="match status" value="1"/>
</dbReference>
<comment type="caution">
    <text evidence="8">The sequence shown here is derived from an EMBL/GenBank/DDBJ whole genome shotgun (WGS) entry which is preliminary data.</text>
</comment>
<evidence type="ECO:0008006" key="9">
    <source>
        <dbReference type="Google" id="ProtNLM"/>
    </source>
</evidence>
<dbReference type="AlphaFoldDB" id="A0A0F9DJ55"/>
<gene>
    <name evidence="8" type="ORF">LCGC14_2192740</name>
</gene>
<organism evidence="8">
    <name type="scientific">marine sediment metagenome</name>
    <dbReference type="NCBI Taxonomy" id="412755"/>
    <lineage>
        <taxon>unclassified sequences</taxon>
        <taxon>metagenomes</taxon>
        <taxon>ecological metagenomes</taxon>
    </lineage>
</organism>
<evidence type="ECO:0000256" key="5">
    <source>
        <dbReference type="ARBA" id="ARBA00023235"/>
    </source>
</evidence>
<dbReference type="SUPFAM" id="SSF54534">
    <property type="entry name" value="FKBP-like"/>
    <property type="match status" value="1"/>
</dbReference>
<dbReference type="InterPro" id="IPR015391">
    <property type="entry name" value="SurA_N"/>
</dbReference>
<evidence type="ECO:0000256" key="2">
    <source>
        <dbReference type="ARBA" id="ARBA00022764"/>
    </source>
</evidence>
<dbReference type="SUPFAM" id="SSF109998">
    <property type="entry name" value="Triger factor/SurA peptide-binding domain-like"/>
    <property type="match status" value="1"/>
</dbReference>
<keyword evidence="4" id="KW-0143">Chaperone</keyword>
<evidence type="ECO:0000313" key="8">
    <source>
        <dbReference type="EMBL" id="KKL61694.1"/>
    </source>
</evidence>
<protein>
    <recommendedName>
        <fullName evidence="9">PpiC domain-containing protein</fullName>
    </recommendedName>
</protein>
<dbReference type="InterPro" id="IPR046357">
    <property type="entry name" value="PPIase_dom_sf"/>
</dbReference>
<sequence length="295" mass="33674">MSGKMLSLLMLVFALAVMARTPSMADAVVLDRIVAVVGNESITWVDLRLRMEDEFAPQLKGIDDEERAKALEEAESDFLQTLIVRKLQLQEARRLKIDATDRDIDAAIADIRGKYDIGPDEFRETIGREGLQWDRYRRMIGDQITMQRVVDRMVRSKVPEPRKMEGASALYKVRLVLFATDPGDGFGPVQHKVDAFLEDLSAGASFEELEPKYSDSPAGTLEIRESDLSEELKAALSGRVPDEISSPFMTGRGVMVVKLYERVEPEELERERLFQERYRRWVKELTDNAYIDIRL</sequence>